<evidence type="ECO:0000313" key="3">
    <source>
        <dbReference type="Proteomes" id="UP000018211"/>
    </source>
</evidence>
<name>A0AAV2VKE6_9VIBR</name>
<organism evidence="2 3">
    <name type="scientific">Vibrio nigripulchritudo SOn1</name>
    <dbReference type="NCBI Taxonomy" id="1238450"/>
    <lineage>
        <taxon>Bacteria</taxon>
        <taxon>Pseudomonadati</taxon>
        <taxon>Pseudomonadota</taxon>
        <taxon>Gammaproteobacteria</taxon>
        <taxon>Vibrionales</taxon>
        <taxon>Vibrionaceae</taxon>
        <taxon>Vibrio</taxon>
    </lineage>
</organism>
<sequence>MNPFSLNLTYLKKQAKTRLKAIKAGSSVDLEWLHENHLSQSITQESVKLADVQLAMARELGLSSWNKLKHHVTQLESNRSLSGEPLPSLDSDISTLHVRCGHDIQNTLKESGFSGDFLPYIDPFCVGPLTDNEEYFLTLRAQYVCNNLISEMSELDKSVEQVKDEETKNTEQLQSAKYRRVVIWVEHDNYDQLMLIRVLSLLSYQNLTKIEIIETDKFPGSERFIGLGQLPPEALRTLWETRKELTIEHISAAKKIWLAFCSSTPIQLVEIYNDLDESLFPNIKPVIFRHLQELPQTDSKLGLTQSIAIKILKQNNNTLSFKALFRQYMKQEPLVYLGDVMFWAVIKPLNFGVEPILTIKGVESNDWQNATIELIDANFESVSTVEEKWIGGIQLTQNDYWSWDHQDLSTLALNSDS</sequence>
<protein>
    <recommendedName>
        <fullName evidence="1">DUF1835 domain-containing protein</fullName>
    </recommendedName>
</protein>
<dbReference type="InterPro" id="IPR014973">
    <property type="entry name" value="DUF1835"/>
</dbReference>
<evidence type="ECO:0000259" key="1">
    <source>
        <dbReference type="Pfam" id="PF08874"/>
    </source>
</evidence>
<evidence type="ECO:0000313" key="2">
    <source>
        <dbReference type="EMBL" id="CCO45167.1"/>
    </source>
</evidence>
<gene>
    <name evidence="2" type="ORF">VIBNISOn1_140001</name>
</gene>
<dbReference type="RefSeq" id="WP_022610768.1">
    <property type="nucleotide sequence ID" value="NZ_LK391965.1"/>
</dbReference>
<comment type="caution">
    <text evidence="2">The sequence shown here is derived from an EMBL/GenBank/DDBJ whole genome shotgun (WGS) entry which is preliminary data.</text>
</comment>
<proteinExistence type="predicted"/>
<dbReference type="EMBL" id="CAOF01000046">
    <property type="protein sequence ID" value="CCO45167.1"/>
    <property type="molecule type" value="Genomic_DNA"/>
</dbReference>
<dbReference type="Proteomes" id="UP000018211">
    <property type="component" value="Unassembled WGS sequence"/>
</dbReference>
<dbReference type="Pfam" id="PF08874">
    <property type="entry name" value="DUF1835"/>
    <property type="match status" value="1"/>
</dbReference>
<feature type="domain" description="DUF1835" evidence="1">
    <location>
        <begin position="97"/>
        <end position="208"/>
    </location>
</feature>
<reference evidence="2 3" key="1">
    <citation type="journal article" date="2013" name="ISME J.">
        <title>Comparative genomics of pathogenic lineages of Vibrio nigripulchritudo identifies virulence-associated traits.</title>
        <authorList>
            <person name="Goudenege D."/>
            <person name="Labreuche Y."/>
            <person name="Krin E."/>
            <person name="Ansquer D."/>
            <person name="Mangenot S."/>
            <person name="Calteau A."/>
            <person name="Medigue C."/>
            <person name="Mazel D."/>
            <person name="Polz M.F."/>
            <person name="Le Roux F."/>
        </authorList>
    </citation>
    <scope>NUCLEOTIDE SEQUENCE [LARGE SCALE GENOMIC DNA]</scope>
    <source>
        <strain evidence="2 3">SOn1</strain>
    </source>
</reference>
<accession>A0AAV2VKE6</accession>
<dbReference type="AlphaFoldDB" id="A0AAV2VKE6"/>